<dbReference type="EMBL" id="FWFZ01000005">
    <property type="protein sequence ID" value="SLN37192.1"/>
    <property type="molecule type" value="Genomic_DNA"/>
</dbReference>
<dbReference type="InterPro" id="IPR004089">
    <property type="entry name" value="MCPsignal_dom"/>
</dbReference>
<evidence type="ECO:0000256" key="4">
    <source>
        <dbReference type="SAM" id="MobiDB-lite"/>
    </source>
</evidence>
<dbReference type="SUPFAM" id="SSF58104">
    <property type="entry name" value="Methyl-accepting chemotaxis protein (MCP) signaling domain"/>
    <property type="match status" value="1"/>
</dbReference>
<dbReference type="CDD" id="cd11386">
    <property type="entry name" value="MCP_signal"/>
    <property type="match status" value="1"/>
</dbReference>
<dbReference type="OrthoDB" id="8482111at2"/>
<dbReference type="Pfam" id="PF00015">
    <property type="entry name" value="MCPsignal"/>
    <property type="match status" value="1"/>
</dbReference>
<feature type="region of interest" description="Disordered" evidence="4">
    <location>
        <begin position="609"/>
        <end position="659"/>
    </location>
</feature>
<evidence type="ECO:0000313" key="8">
    <source>
        <dbReference type="Proteomes" id="UP000193900"/>
    </source>
</evidence>
<evidence type="ECO:0000256" key="2">
    <source>
        <dbReference type="ARBA" id="ARBA00029447"/>
    </source>
</evidence>
<dbReference type="InterPro" id="IPR051310">
    <property type="entry name" value="MCP_chemotaxis"/>
</dbReference>
<evidence type="ECO:0000256" key="1">
    <source>
        <dbReference type="ARBA" id="ARBA00022500"/>
    </source>
</evidence>
<dbReference type="Proteomes" id="UP000193900">
    <property type="component" value="Unassembled WGS sequence"/>
</dbReference>
<dbReference type="Pfam" id="PF17201">
    <property type="entry name" value="Cache_3-Cache_2"/>
    <property type="match status" value="1"/>
</dbReference>
<feature type="domain" description="Methyl-accepting transducer" evidence="5">
    <location>
        <begin position="344"/>
        <end position="566"/>
    </location>
</feature>
<dbReference type="Pfam" id="PF00672">
    <property type="entry name" value="HAMP"/>
    <property type="match status" value="1"/>
</dbReference>
<sequence>MKSRFQSLKVRLALGLTLLLIVLCTGVVGSLTRSTENALLDAAERHQAMSLRFLASTFDVAYDQVEARFSSDGSDLAVTWESAPAFDGHDLIDRVGTLTGETATIFGWDAERGDFIRLSTNIRTAEGDRAVGTYLGRDNPVRTAMLAGETYRGEATILGKSYLTIYQPVTNATGEVTGIIYVGIDRGVVDAAIAGKQRFGTIISAISIAAGVAALLSLLTYQLRPLGGLAATIGKVSNGDLDETVPYQSRGDEIGGIARRIETFRLGHLQERARIRKREQDQADTERVVAELRNGLAHLARQDLSHRIEGAGDGPFPEKYVSLRDDFNAVVDSLAWSLGDVGGVAENVRNAAEEIGAMSDDLSRRVETQAATLEESAAALDELTQSSAEVAGTARNADEIAKQSREMSAESEKILKEAVAAIQRIEASSEQINQIISVIDDIAFQTNLLALNAGVESARAGEAGKGFAVVASEVRGLAQNASTSAQEIKNLIMKSGEQVSEGSALVQRTGTSLGQVLSHVETLGGFMASIAEAVAHQARGLDEVSQSVKQLDSMTQHNAAISKKRMPRARPCATRPNNLARHWAPSTAYAAGPRQGPPQPGARSLLCRRSRRRPHPPGSRPPGSSRCGRPARMLTHSRISDRSPTPATMPGRARWTTPVHPPAVARPTSLALFCATMAGCAFVGSIDNI</sequence>
<dbReference type="GO" id="GO:0006935">
    <property type="term" value="P:chemotaxis"/>
    <property type="evidence" value="ECO:0007669"/>
    <property type="project" value="UniProtKB-KW"/>
</dbReference>
<dbReference type="Gene3D" id="1.10.8.500">
    <property type="entry name" value="HAMP domain in histidine kinase"/>
    <property type="match status" value="1"/>
</dbReference>
<comment type="similarity">
    <text evidence="2">Belongs to the methyl-accepting chemotaxis (MCP) protein family.</text>
</comment>
<dbReference type="InterPro" id="IPR029151">
    <property type="entry name" value="Sensor-like_sf"/>
</dbReference>
<dbReference type="PANTHER" id="PTHR43531">
    <property type="entry name" value="PROTEIN ICFG"/>
    <property type="match status" value="1"/>
</dbReference>
<feature type="domain" description="HAMP" evidence="6">
    <location>
        <begin position="220"/>
        <end position="274"/>
    </location>
</feature>
<dbReference type="InterPro" id="IPR003660">
    <property type="entry name" value="HAMP_dom"/>
</dbReference>
<dbReference type="AlphaFoldDB" id="A0A1Y5SC17"/>
<dbReference type="PROSITE" id="PS50111">
    <property type="entry name" value="CHEMOTAXIS_TRANSDUC_2"/>
    <property type="match status" value="1"/>
</dbReference>
<reference evidence="7 8" key="1">
    <citation type="submission" date="2017-03" db="EMBL/GenBank/DDBJ databases">
        <authorList>
            <person name="Afonso C.L."/>
            <person name="Miller P.J."/>
            <person name="Scott M.A."/>
            <person name="Spackman E."/>
            <person name="Goraichik I."/>
            <person name="Dimitrov K.M."/>
            <person name="Suarez D.L."/>
            <person name="Swayne D.E."/>
        </authorList>
    </citation>
    <scope>NUCLEOTIDE SEQUENCE [LARGE SCALE GENOMIC DNA]</scope>
    <source>
        <strain evidence="7 8">CECT 7023</strain>
    </source>
</reference>
<keyword evidence="8" id="KW-1185">Reference proteome</keyword>
<keyword evidence="1" id="KW-0145">Chemotaxis</keyword>
<evidence type="ECO:0000256" key="3">
    <source>
        <dbReference type="PROSITE-ProRule" id="PRU00284"/>
    </source>
</evidence>
<protein>
    <submittedName>
        <fullName evidence="7">Methyl-accepting chemotaxis protein I</fullName>
    </submittedName>
</protein>
<dbReference type="PRINTS" id="PR00260">
    <property type="entry name" value="CHEMTRNSDUCR"/>
</dbReference>
<keyword evidence="3" id="KW-0807">Transducer</keyword>
<evidence type="ECO:0000259" key="6">
    <source>
        <dbReference type="PROSITE" id="PS50885"/>
    </source>
</evidence>
<dbReference type="SUPFAM" id="SSF158472">
    <property type="entry name" value="HAMP domain-like"/>
    <property type="match status" value="1"/>
</dbReference>
<dbReference type="PANTHER" id="PTHR43531:SF11">
    <property type="entry name" value="METHYL-ACCEPTING CHEMOTAXIS PROTEIN 3"/>
    <property type="match status" value="1"/>
</dbReference>
<feature type="region of interest" description="Disordered" evidence="4">
    <location>
        <begin position="558"/>
        <end position="582"/>
    </location>
</feature>
<name>A0A1Y5SC17_9RHOB</name>
<accession>A0A1Y5SC17</accession>
<dbReference type="GO" id="GO:0007165">
    <property type="term" value="P:signal transduction"/>
    <property type="evidence" value="ECO:0007669"/>
    <property type="project" value="UniProtKB-KW"/>
</dbReference>
<organism evidence="7 8">
    <name type="scientific">Roseisalinus antarcticus</name>
    <dbReference type="NCBI Taxonomy" id="254357"/>
    <lineage>
        <taxon>Bacteria</taxon>
        <taxon>Pseudomonadati</taxon>
        <taxon>Pseudomonadota</taxon>
        <taxon>Alphaproteobacteria</taxon>
        <taxon>Rhodobacterales</taxon>
        <taxon>Roseobacteraceae</taxon>
        <taxon>Roseisalinus</taxon>
    </lineage>
</organism>
<dbReference type="RefSeq" id="WP_085878266.1">
    <property type="nucleotide sequence ID" value="NZ_FWFZ01000005.1"/>
</dbReference>
<dbReference type="Gene3D" id="1.10.287.950">
    <property type="entry name" value="Methyl-accepting chemotaxis protein"/>
    <property type="match status" value="1"/>
</dbReference>
<dbReference type="CDD" id="cd06225">
    <property type="entry name" value="HAMP"/>
    <property type="match status" value="1"/>
</dbReference>
<dbReference type="SMART" id="SM00283">
    <property type="entry name" value="MA"/>
    <property type="match status" value="1"/>
</dbReference>
<dbReference type="GO" id="GO:0004888">
    <property type="term" value="F:transmembrane signaling receptor activity"/>
    <property type="evidence" value="ECO:0007669"/>
    <property type="project" value="InterPro"/>
</dbReference>
<dbReference type="SMART" id="SM00304">
    <property type="entry name" value="HAMP"/>
    <property type="match status" value="2"/>
</dbReference>
<dbReference type="SUPFAM" id="SSF103190">
    <property type="entry name" value="Sensory domain-like"/>
    <property type="match status" value="1"/>
</dbReference>
<dbReference type="InterPro" id="IPR004090">
    <property type="entry name" value="Chemotax_Me-accpt_rcpt"/>
</dbReference>
<gene>
    <name evidence="7" type="primary">tsr</name>
    <name evidence="7" type="ORF">ROA7023_01382</name>
</gene>
<evidence type="ECO:0000313" key="7">
    <source>
        <dbReference type="EMBL" id="SLN37192.1"/>
    </source>
</evidence>
<proteinExistence type="inferred from homology"/>
<dbReference type="InterPro" id="IPR033462">
    <property type="entry name" value="Cache_3-Cache_2"/>
</dbReference>
<dbReference type="GO" id="GO:0016020">
    <property type="term" value="C:membrane"/>
    <property type="evidence" value="ECO:0007669"/>
    <property type="project" value="InterPro"/>
</dbReference>
<feature type="compositionally biased region" description="Low complexity" evidence="4">
    <location>
        <begin position="621"/>
        <end position="632"/>
    </location>
</feature>
<dbReference type="PROSITE" id="PS50885">
    <property type="entry name" value="HAMP"/>
    <property type="match status" value="1"/>
</dbReference>
<evidence type="ECO:0000259" key="5">
    <source>
        <dbReference type="PROSITE" id="PS50111"/>
    </source>
</evidence>